<dbReference type="Gene3D" id="3.40.50.150">
    <property type="entry name" value="Vaccinia Virus protein VP39"/>
    <property type="match status" value="1"/>
</dbReference>
<organism evidence="3 4">
    <name type="scientific">Microbacterium koreense</name>
    <dbReference type="NCBI Taxonomy" id="323761"/>
    <lineage>
        <taxon>Bacteria</taxon>
        <taxon>Bacillati</taxon>
        <taxon>Actinomycetota</taxon>
        <taxon>Actinomycetes</taxon>
        <taxon>Micrococcales</taxon>
        <taxon>Microbacteriaceae</taxon>
        <taxon>Microbacterium</taxon>
    </lineage>
</organism>
<dbReference type="InterPro" id="IPR025714">
    <property type="entry name" value="Methyltranfer_dom"/>
</dbReference>
<dbReference type="InterPro" id="IPR029063">
    <property type="entry name" value="SAM-dependent_MTases_sf"/>
</dbReference>
<dbReference type="RefSeq" id="WP_378750980.1">
    <property type="nucleotide sequence ID" value="NZ_JBHSSV010000004.1"/>
</dbReference>
<gene>
    <name evidence="3" type="ORF">ACFQZV_05600</name>
</gene>
<evidence type="ECO:0000313" key="4">
    <source>
        <dbReference type="Proteomes" id="UP001597042"/>
    </source>
</evidence>
<dbReference type="Proteomes" id="UP001597042">
    <property type="component" value="Unassembled WGS sequence"/>
</dbReference>
<dbReference type="CDD" id="cd02440">
    <property type="entry name" value="AdoMet_MTases"/>
    <property type="match status" value="1"/>
</dbReference>
<dbReference type="PANTHER" id="PTHR45128:SF2">
    <property type="entry name" value="METHYLTRANSFERASE DOMAIN-CONTAINING PROTEIN"/>
    <property type="match status" value="1"/>
</dbReference>
<dbReference type="InterPro" id="IPR036388">
    <property type="entry name" value="WH-like_DNA-bd_sf"/>
</dbReference>
<proteinExistence type="predicted"/>
<evidence type="ECO:0000259" key="1">
    <source>
        <dbReference type="Pfam" id="PF13847"/>
    </source>
</evidence>
<dbReference type="Pfam" id="PF13847">
    <property type="entry name" value="Methyltransf_31"/>
    <property type="match status" value="1"/>
</dbReference>
<dbReference type="EMBL" id="JBHTIM010000001">
    <property type="protein sequence ID" value="MFD0780773.1"/>
    <property type="molecule type" value="Genomic_DNA"/>
</dbReference>
<dbReference type="Gene3D" id="1.10.10.10">
    <property type="entry name" value="Winged helix-like DNA-binding domain superfamily/Winged helix DNA-binding domain"/>
    <property type="match status" value="1"/>
</dbReference>
<sequence length="363" mass="39006">MSGTIIDDDQASSGTAEHVADKVLAAALGWVDLMAIHLGSQLGWYAALTAVGPMDSEELATATGTSERYAREWLEQQCLSGILRQVPSRGGRAAFALVPGAAEVLTDASSMSYLEPLARMLAASAHRIPQLVEAYRSGTGVSWEDFGRHARESQADMNRPWFTAMPQKLQEVERIHTRLSAPGARVADIGTGAGWSAIALAREYPSLRVEGFDVDRCSLEDAEANAADAGVGDRVSFHLVDAADLADHGPFDAVFAFECLHDMPHPIEVLAAARAAVTPEGVVVVMDEAAADEFDTGAGDLERLLYGFSLFVCLPDGMSHPNSVGTGTVMRHDTLRAYAREAGWKDAEVVVPEFGLWRFYLLS</sequence>
<evidence type="ECO:0000313" key="3">
    <source>
        <dbReference type="EMBL" id="MFD0780773.1"/>
    </source>
</evidence>
<accession>A0ABW2ZQH9</accession>
<name>A0ABW2ZQH9_9MICO</name>
<evidence type="ECO:0000259" key="2">
    <source>
        <dbReference type="Pfam" id="PF21320"/>
    </source>
</evidence>
<dbReference type="Pfam" id="PF21320">
    <property type="entry name" value="WHD_Rv2258c"/>
    <property type="match status" value="1"/>
</dbReference>
<dbReference type="GO" id="GO:0008168">
    <property type="term" value="F:methyltransferase activity"/>
    <property type="evidence" value="ECO:0007669"/>
    <property type="project" value="UniProtKB-KW"/>
</dbReference>
<feature type="domain" description="Methyltransferase" evidence="1">
    <location>
        <begin position="182"/>
        <end position="295"/>
    </location>
</feature>
<dbReference type="InterPro" id="IPR048711">
    <property type="entry name" value="WHD_Rv2258c"/>
</dbReference>
<dbReference type="PANTHER" id="PTHR45128">
    <property type="entry name" value="METHYLTRANSFERASE TYPE 11"/>
    <property type="match status" value="1"/>
</dbReference>
<feature type="domain" description="S-adenosylmethionine-dependent methyltransferase Rv2258c-like winged HTH" evidence="2">
    <location>
        <begin position="35"/>
        <end position="105"/>
    </location>
</feature>
<dbReference type="SUPFAM" id="SSF53335">
    <property type="entry name" value="S-adenosyl-L-methionine-dependent methyltransferases"/>
    <property type="match status" value="1"/>
</dbReference>
<protein>
    <submittedName>
        <fullName evidence="3">SAM-dependent methyltransferase</fullName>
        <ecNumber evidence="3">2.1.1.-</ecNumber>
    </submittedName>
</protein>
<reference evidence="4" key="1">
    <citation type="journal article" date="2019" name="Int. J. Syst. Evol. Microbiol.">
        <title>The Global Catalogue of Microorganisms (GCM) 10K type strain sequencing project: providing services to taxonomists for standard genome sequencing and annotation.</title>
        <authorList>
            <consortium name="The Broad Institute Genomics Platform"/>
            <consortium name="The Broad Institute Genome Sequencing Center for Infectious Disease"/>
            <person name="Wu L."/>
            <person name="Ma J."/>
        </authorList>
    </citation>
    <scope>NUCLEOTIDE SEQUENCE [LARGE SCALE GENOMIC DNA]</scope>
    <source>
        <strain evidence="4">CCUG 50754</strain>
    </source>
</reference>
<keyword evidence="3" id="KW-0808">Transferase</keyword>
<dbReference type="InterPro" id="IPR053173">
    <property type="entry name" value="SAM-binding_MTase"/>
</dbReference>
<keyword evidence="4" id="KW-1185">Reference proteome</keyword>
<dbReference type="EC" id="2.1.1.-" evidence="3"/>
<dbReference type="GO" id="GO:0032259">
    <property type="term" value="P:methylation"/>
    <property type="evidence" value="ECO:0007669"/>
    <property type="project" value="UniProtKB-KW"/>
</dbReference>
<comment type="caution">
    <text evidence="3">The sequence shown here is derived from an EMBL/GenBank/DDBJ whole genome shotgun (WGS) entry which is preliminary data.</text>
</comment>
<keyword evidence="3" id="KW-0489">Methyltransferase</keyword>